<keyword evidence="4" id="KW-0813">Transport</keyword>
<dbReference type="GO" id="GO:0005643">
    <property type="term" value="C:nuclear pore"/>
    <property type="evidence" value="ECO:0007669"/>
    <property type="project" value="TreeGrafter"/>
</dbReference>
<sequence>MKLCAVKHFLLQGLEGFWQVFQSFYSDKLFESAVIFAPVDHLPVDCILDTCPISSEQARNGIIALARDLAGVAFSLNTKSSFQMFLDWFYPSCFTLFSRALELWPFDPQVLSPVLKLLTEVVHNRNGRLMFDATIPMGYLLLSEMAKILVSSGSQLLPYFAQVPKESIFSHKIKPLTRLINALRTTVAGNFANFAIFGLVGDESFEKAIELGAQLLMCVSDEELRSYTKLARAYFSLLECLTQDHMVLLSSLDATVLRRVFDAVVVGVDSLGKPVVCSLAVHLI</sequence>
<name>A0A3P7NSU7_DIBLA</name>
<evidence type="ECO:0000256" key="7">
    <source>
        <dbReference type="ARBA" id="ARBA00023242"/>
    </source>
</evidence>
<evidence type="ECO:0000256" key="1">
    <source>
        <dbReference type="ARBA" id="ARBA00004123"/>
    </source>
</evidence>
<evidence type="ECO:0000313" key="9">
    <source>
        <dbReference type="Proteomes" id="UP000281553"/>
    </source>
</evidence>
<keyword evidence="9" id="KW-1185">Reference proteome</keyword>
<evidence type="ECO:0000256" key="6">
    <source>
        <dbReference type="ARBA" id="ARBA00022927"/>
    </source>
</evidence>
<dbReference type="PANTHER" id="PTHR12596">
    <property type="entry name" value="EXPORTIN 4,7-RELATED"/>
    <property type="match status" value="1"/>
</dbReference>
<dbReference type="AlphaFoldDB" id="A0A3P7NSU7"/>
<dbReference type="EMBL" id="UYRU01052935">
    <property type="protein sequence ID" value="VDN12069.1"/>
    <property type="molecule type" value="Genomic_DNA"/>
</dbReference>
<evidence type="ECO:0000256" key="2">
    <source>
        <dbReference type="ARBA" id="ARBA00004496"/>
    </source>
</evidence>
<proteinExistence type="inferred from homology"/>
<accession>A0A3P7NSU7</accession>
<dbReference type="GO" id="GO:0006611">
    <property type="term" value="P:protein export from nucleus"/>
    <property type="evidence" value="ECO:0007669"/>
    <property type="project" value="TreeGrafter"/>
</dbReference>
<dbReference type="PANTHER" id="PTHR12596:SF2">
    <property type="entry name" value="EXPORTIN-7 ISOFORM X1"/>
    <property type="match status" value="1"/>
</dbReference>
<dbReference type="InterPro" id="IPR044189">
    <property type="entry name" value="XPO4/7-like"/>
</dbReference>
<evidence type="ECO:0008006" key="10">
    <source>
        <dbReference type="Google" id="ProtNLM"/>
    </source>
</evidence>
<gene>
    <name evidence="8" type="ORF">DILT_LOCUS7900</name>
</gene>
<evidence type="ECO:0000256" key="5">
    <source>
        <dbReference type="ARBA" id="ARBA00022490"/>
    </source>
</evidence>
<organism evidence="8 9">
    <name type="scientific">Dibothriocephalus latus</name>
    <name type="common">Fish tapeworm</name>
    <name type="synonym">Diphyllobothrium latum</name>
    <dbReference type="NCBI Taxonomy" id="60516"/>
    <lineage>
        <taxon>Eukaryota</taxon>
        <taxon>Metazoa</taxon>
        <taxon>Spiralia</taxon>
        <taxon>Lophotrochozoa</taxon>
        <taxon>Platyhelminthes</taxon>
        <taxon>Cestoda</taxon>
        <taxon>Eucestoda</taxon>
        <taxon>Diphyllobothriidea</taxon>
        <taxon>Diphyllobothriidae</taxon>
        <taxon>Dibothriocephalus</taxon>
    </lineage>
</organism>
<evidence type="ECO:0000313" key="8">
    <source>
        <dbReference type="EMBL" id="VDN12069.1"/>
    </source>
</evidence>
<dbReference type="GO" id="GO:0005049">
    <property type="term" value="F:nuclear export signal receptor activity"/>
    <property type="evidence" value="ECO:0007669"/>
    <property type="project" value="InterPro"/>
</dbReference>
<evidence type="ECO:0000256" key="3">
    <source>
        <dbReference type="ARBA" id="ARBA00009466"/>
    </source>
</evidence>
<comment type="similarity">
    <text evidence="3">Belongs to the exportin family.</text>
</comment>
<keyword evidence="6" id="KW-0653">Protein transport</keyword>
<dbReference type="GO" id="GO:0005737">
    <property type="term" value="C:cytoplasm"/>
    <property type="evidence" value="ECO:0007669"/>
    <property type="project" value="UniProtKB-SubCell"/>
</dbReference>
<comment type="subcellular location">
    <subcellularLocation>
        <location evidence="2">Cytoplasm</location>
    </subcellularLocation>
    <subcellularLocation>
        <location evidence="1">Nucleus</location>
    </subcellularLocation>
</comment>
<reference evidence="8 9" key="1">
    <citation type="submission" date="2018-11" db="EMBL/GenBank/DDBJ databases">
        <authorList>
            <consortium name="Pathogen Informatics"/>
        </authorList>
    </citation>
    <scope>NUCLEOTIDE SEQUENCE [LARGE SCALE GENOMIC DNA]</scope>
</reference>
<keyword evidence="5" id="KW-0963">Cytoplasm</keyword>
<protein>
    <recommendedName>
        <fullName evidence="10">Exportin-1/Importin-beta-like domain-containing protein</fullName>
    </recommendedName>
</protein>
<dbReference type="Proteomes" id="UP000281553">
    <property type="component" value="Unassembled WGS sequence"/>
</dbReference>
<evidence type="ECO:0000256" key="4">
    <source>
        <dbReference type="ARBA" id="ARBA00022448"/>
    </source>
</evidence>
<dbReference type="OrthoDB" id="244158at2759"/>
<keyword evidence="7" id="KW-0539">Nucleus</keyword>